<dbReference type="InterPro" id="IPR029045">
    <property type="entry name" value="ClpP/crotonase-like_dom_sf"/>
</dbReference>
<dbReference type="AlphaFoldDB" id="A0AAD6MU04"/>
<reference evidence="2" key="1">
    <citation type="journal article" date="2023" name="IMA Fungus">
        <title>Comparative genomic study of the Penicillium genus elucidates a diverse pangenome and 15 lateral gene transfer events.</title>
        <authorList>
            <person name="Petersen C."/>
            <person name="Sorensen T."/>
            <person name="Nielsen M.R."/>
            <person name="Sondergaard T.E."/>
            <person name="Sorensen J.L."/>
            <person name="Fitzpatrick D.A."/>
            <person name="Frisvad J.C."/>
            <person name="Nielsen K.L."/>
        </authorList>
    </citation>
    <scope>NUCLEOTIDE SEQUENCE</scope>
    <source>
        <strain evidence="2">IBT 17514</strain>
    </source>
</reference>
<gene>
    <name evidence="2" type="ORF">N7493_007430</name>
</gene>
<name>A0AAD6MU04_9EURO</name>
<keyword evidence="3" id="KW-1185">Reference proteome</keyword>
<organism evidence="2 3">
    <name type="scientific">Penicillium malachiteum</name>
    <dbReference type="NCBI Taxonomy" id="1324776"/>
    <lineage>
        <taxon>Eukaryota</taxon>
        <taxon>Fungi</taxon>
        <taxon>Dikarya</taxon>
        <taxon>Ascomycota</taxon>
        <taxon>Pezizomycotina</taxon>
        <taxon>Eurotiomycetes</taxon>
        <taxon>Eurotiomycetidae</taxon>
        <taxon>Eurotiales</taxon>
        <taxon>Aspergillaceae</taxon>
        <taxon>Penicillium</taxon>
    </lineage>
</organism>
<dbReference type="Gene3D" id="1.10.287.2460">
    <property type="match status" value="1"/>
</dbReference>
<comment type="similarity">
    <text evidence="1">Belongs to the enoyl-CoA hydratase/isomerase family.</text>
</comment>
<sequence>MAVKDSENVMVDKTSHPGITIVSINRPERRNAVDPATAKRLYEAILNFESDTTQKVCVLTGTGGNFCSGADLHQVAQKQNEPGENLQPVNQRNLELSLLADIRIVEEDAIFGVFCRRWGVPLIDGGTVRLQAIVGLGRAMDMILTGRPVNANEALTMGLANRVVPKGESLNCALEIARQLMSFPDLCLNTDRRSCYYSTYEARSFEDALSQEFKAGERVISAEGIQGAGRFSKGSGRHSSFETSKL</sequence>
<dbReference type="Gene3D" id="3.90.226.10">
    <property type="entry name" value="2-enoyl-CoA Hydratase, Chain A, domain 1"/>
    <property type="match status" value="2"/>
</dbReference>
<evidence type="ECO:0000313" key="3">
    <source>
        <dbReference type="Proteomes" id="UP001215712"/>
    </source>
</evidence>
<evidence type="ECO:0000313" key="2">
    <source>
        <dbReference type="EMBL" id="KAJ5718975.1"/>
    </source>
</evidence>
<comment type="caution">
    <text evidence="2">The sequence shown here is derived from an EMBL/GenBank/DDBJ whole genome shotgun (WGS) entry which is preliminary data.</text>
</comment>
<dbReference type="InterPro" id="IPR001753">
    <property type="entry name" value="Enoyl-CoA_hydra/iso"/>
</dbReference>
<dbReference type="PANTHER" id="PTHR43802">
    <property type="entry name" value="ENOYL-COA HYDRATASE"/>
    <property type="match status" value="1"/>
</dbReference>
<dbReference type="PANTHER" id="PTHR43802:SF1">
    <property type="entry name" value="IP11341P-RELATED"/>
    <property type="match status" value="1"/>
</dbReference>
<dbReference type="EMBL" id="JAQJAN010000011">
    <property type="protein sequence ID" value="KAJ5718975.1"/>
    <property type="molecule type" value="Genomic_DNA"/>
</dbReference>
<dbReference type="Pfam" id="PF00378">
    <property type="entry name" value="ECH_1"/>
    <property type="match status" value="2"/>
</dbReference>
<evidence type="ECO:0000256" key="1">
    <source>
        <dbReference type="ARBA" id="ARBA00005254"/>
    </source>
</evidence>
<accession>A0AAD6MU04</accession>
<dbReference type="CDD" id="cd06558">
    <property type="entry name" value="crotonase-like"/>
    <property type="match status" value="1"/>
</dbReference>
<reference evidence="2" key="2">
    <citation type="submission" date="2023-01" db="EMBL/GenBank/DDBJ databases">
        <authorList>
            <person name="Petersen C."/>
        </authorList>
    </citation>
    <scope>NUCLEOTIDE SEQUENCE</scope>
    <source>
        <strain evidence="2">IBT 17514</strain>
    </source>
</reference>
<dbReference type="Proteomes" id="UP001215712">
    <property type="component" value="Unassembled WGS sequence"/>
</dbReference>
<proteinExistence type="inferred from homology"/>
<dbReference type="SUPFAM" id="SSF52096">
    <property type="entry name" value="ClpP/crotonase"/>
    <property type="match status" value="1"/>
</dbReference>
<protein>
    <submittedName>
        <fullName evidence="2">Uncharacterized protein</fullName>
    </submittedName>
</protein>